<dbReference type="EMBL" id="LAZR01067386">
    <property type="protein sequence ID" value="KKK51689.1"/>
    <property type="molecule type" value="Genomic_DNA"/>
</dbReference>
<sequence>ISKIPTWVLKYLVKRDWRLRQASHKPDKWYWADLKLFLRGIYLCPDCYNDIDFAETCPYCNPPIIGPENPVGIPEWLITNPKSYGYEDEPEKGDKDD</sequence>
<evidence type="ECO:0000313" key="1">
    <source>
        <dbReference type="EMBL" id="KKK51689.1"/>
    </source>
</evidence>
<gene>
    <name evidence="1" type="ORF">LCGC14_3112450</name>
</gene>
<organism evidence="1">
    <name type="scientific">marine sediment metagenome</name>
    <dbReference type="NCBI Taxonomy" id="412755"/>
    <lineage>
        <taxon>unclassified sequences</taxon>
        <taxon>metagenomes</taxon>
        <taxon>ecological metagenomes</taxon>
    </lineage>
</organism>
<protein>
    <submittedName>
        <fullName evidence="1">Uncharacterized protein</fullName>
    </submittedName>
</protein>
<comment type="caution">
    <text evidence="1">The sequence shown here is derived from an EMBL/GenBank/DDBJ whole genome shotgun (WGS) entry which is preliminary data.</text>
</comment>
<reference evidence="1" key="1">
    <citation type="journal article" date="2015" name="Nature">
        <title>Complex archaea that bridge the gap between prokaryotes and eukaryotes.</title>
        <authorList>
            <person name="Spang A."/>
            <person name="Saw J.H."/>
            <person name="Jorgensen S.L."/>
            <person name="Zaremba-Niedzwiedzka K."/>
            <person name="Martijn J."/>
            <person name="Lind A.E."/>
            <person name="van Eijk R."/>
            <person name="Schleper C."/>
            <person name="Guy L."/>
            <person name="Ettema T.J."/>
        </authorList>
    </citation>
    <scope>NUCLEOTIDE SEQUENCE</scope>
</reference>
<proteinExistence type="predicted"/>
<name>A0A0F8YC29_9ZZZZ</name>
<feature type="non-terminal residue" evidence="1">
    <location>
        <position position="1"/>
    </location>
</feature>
<accession>A0A0F8YC29</accession>
<dbReference type="AlphaFoldDB" id="A0A0F8YC29"/>